<protein>
    <submittedName>
        <fullName evidence="1">Uncharacterized protein</fullName>
    </submittedName>
</protein>
<accession>A0A080ZNU0</accession>
<dbReference type="Proteomes" id="UP000028582">
    <property type="component" value="Unassembled WGS sequence"/>
</dbReference>
<dbReference type="EMBL" id="ANJA01002713">
    <property type="protein sequence ID" value="ETO68301.1"/>
    <property type="molecule type" value="Genomic_DNA"/>
</dbReference>
<reference evidence="1 2" key="1">
    <citation type="submission" date="2013-11" db="EMBL/GenBank/DDBJ databases">
        <title>The Genome Sequence of Phytophthora parasitica P1976.</title>
        <authorList>
            <consortium name="The Broad Institute Genomics Platform"/>
            <person name="Russ C."/>
            <person name="Tyler B."/>
            <person name="Panabieres F."/>
            <person name="Shan W."/>
            <person name="Tripathy S."/>
            <person name="Grunwald N."/>
            <person name="Machado M."/>
            <person name="Johnson C.S."/>
            <person name="Walker B."/>
            <person name="Young S."/>
            <person name="Zeng Q."/>
            <person name="Gargeya S."/>
            <person name="Fitzgerald M."/>
            <person name="Haas B."/>
            <person name="Abouelleil A."/>
            <person name="Allen A.W."/>
            <person name="Alvarado L."/>
            <person name="Arachchi H.M."/>
            <person name="Berlin A.M."/>
            <person name="Chapman S.B."/>
            <person name="Gainer-Dewar J."/>
            <person name="Goldberg J."/>
            <person name="Griggs A."/>
            <person name="Gujja S."/>
            <person name="Hansen M."/>
            <person name="Howarth C."/>
            <person name="Imamovic A."/>
            <person name="Ireland A."/>
            <person name="Larimer J."/>
            <person name="McCowan C."/>
            <person name="Murphy C."/>
            <person name="Pearson M."/>
            <person name="Poon T.W."/>
            <person name="Priest M."/>
            <person name="Roberts A."/>
            <person name="Saif S."/>
            <person name="Shea T."/>
            <person name="Sisk P."/>
            <person name="Sykes S."/>
            <person name="Wortman J."/>
            <person name="Nusbaum C."/>
            <person name="Birren B."/>
        </authorList>
    </citation>
    <scope>NUCLEOTIDE SEQUENCE [LARGE SCALE GENOMIC DNA]</scope>
    <source>
        <strain evidence="1 2">P1976</strain>
    </source>
</reference>
<proteinExistence type="predicted"/>
<comment type="caution">
    <text evidence="1">The sequence shown here is derived from an EMBL/GenBank/DDBJ whole genome shotgun (WGS) entry which is preliminary data.</text>
</comment>
<organism evidence="1 2">
    <name type="scientific">Phytophthora nicotianae P1976</name>
    <dbReference type="NCBI Taxonomy" id="1317066"/>
    <lineage>
        <taxon>Eukaryota</taxon>
        <taxon>Sar</taxon>
        <taxon>Stramenopiles</taxon>
        <taxon>Oomycota</taxon>
        <taxon>Peronosporomycetes</taxon>
        <taxon>Peronosporales</taxon>
        <taxon>Peronosporaceae</taxon>
        <taxon>Phytophthora</taxon>
    </lineage>
</organism>
<feature type="non-terminal residue" evidence="1">
    <location>
        <position position="1"/>
    </location>
</feature>
<evidence type="ECO:0000313" key="1">
    <source>
        <dbReference type="EMBL" id="ETO68301.1"/>
    </source>
</evidence>
<gene>
    <name evidence="1" type="ORF">F444_14847</name>
</gene>
<dbReference type="AlphaFoldDB" id="A0A080ZNU0"/>
<sequence>VIVVAQSIIGGITCQVHFRVHYFVNIIFRINIIRLVALRVRVTEIGIVCIRILRPFTLGQSGNESIRIVHVELCNVIKFGLLTFSLFLYCSVTFCCIKMQRQRHGVFFCCIRQDNA</sequence>
<name>A0A080ZNU0_PHYNI</name>
<evidence type="ECO:0000313" key="2">
    <source>
        <dbReference type="Proteomes" id="UP000028582"/>
    </source>
</evidence>